<feature type="region of interest" description="Disordered" evidence="1">
    <location>
        <begin position="813"/>
        <end position="836"/>
    </location>
</feature>
<comment type="caution">
    <text evidence="2">The sequence shown here is derived from an EMBL/GenBank/DDBJ whole genome shotgun (WGS) entry which is preliminary data.</text>
</comment>
<feature type="region of interest" description="Disordered" evidence="1">
    <location>
        <begin position="1229"/>
        <end position="1249"/>
    </location>
</feature>
<evidence type="ECO:0000313" key="3">
    <source>
        <dbReference type="Proteomes" id="UP001221413"/>
    </source>
</evidence>
<feature type="region of interest" description="Disordered" evidence="1">
    <location>
        <begin position="1195"/>
        <end position="1214"/>
    </location>
</feature>
<dbReference type="EMBL" id="JAQGDS010000006">
    <property type="protein sequence ID" value="KAJ6259683.1"/>
    <property type="molecule type" value="Genomic_DNA"/>
</dbReference>
<name>A0AAD6IVV8_DREDA</name>
<proteinExistence type="predicted"/>
<feature type="compositionally biased region" description="Polar residues" evidence="1">
    <location>
        <begin position="994"/>
        <end position="1006"/>
    </location>
</feature>
<accession>A0AAD6IVV8</accession>
<sequence>MASLLFHYCNFDSYRASVTEMRAFARDLEDLAILLVTNIQEFLIFDTPYDAPSALRTASIVRATIRPKYEYEVYAILAERDFLMNDWHNVKSYYITFATALNDLTSTFNDIYGYIMDKVKDAFRNMNVLNTDLLQCKDALDGIQRGMSELHKEHQLIIDIFKIMKDEMWTIYNFQRLVTVAGDGTKTMTWQFEFPMPIFLKEQESNGGRRIDLVQGHIGEYRATSKVRQEITPGVAVKDVTLRTPGSRRVHNLKINIYQTGPVTTMYESPTSSRVKTRSSLAKRKVGDDKIQKKKKKETKNSQNPSRKSVRISRITDEELDAVVNNSSPIACVTKRVSLTPDHKATILPLSSCPEKKRSQSPIKRGSTLGAKAPFLGAEREVPIIKVDPPTPPVGFDGFEWLPAPPPISVSKMLPSGERLVEIDLLLRPRLNLDTFGNVAELYQDTNTQMSEAGPDPEKLQDQDYHYGMTHPAYQPVDVDLDDGATTSTEPATPCASAVSDCSDFTTEVEDEERSMRSRFGGFIAEMFQKLDRNKPKPKDWGKIEPKQMGKNKRMENIPMPGRASDEKSLEYCKFSDGGKRMDALEILKEFDEIAAPIPHSIAKSAFEDPKTGIELPTARMSAGGASRARHAHDRDPGPLGDGPRKVTVYVNPSKRPYVAPFRRVQTLERLMQYISTLPHPQIRFVTSANPAKPKFKACEELLFAGQWQLVDKSGCIIRPEDWEELVHDGMDITVDTMVYEAPAVETHASLLQPMAISGRKDVSVAASQFGSMEVAGDLMEIQSALEPAAARQRAAVSAPRLDPSRLFVPQYPPEPEPLAMELEGDDNPEPQASQPNTFVMPPKPAPWTFKKPGMSPSAMEFKPSGGFNSTIEPDDNPIFRGRKRSMAIPIIKPPSPPETIVAASKPDIPDATTQDTHETASYAKDTHQEAAKEEEEDDGWGGRVAVTAELTEEQSHPRQGRLYHYRGPSDDLEESAGGIPASSEEGGEWDGGASTTSLTESSHVPGSTGGEAHLAPPDEDEEVASVSETVVASGPKSGERSAASNNGLSTEDEGTTHLESTGSPSIDTESKFEGESHLFDDDSPAPGDSESQRNELGSADARRHGIPVIVSEPPRKTADERPQAPQELESSVQKLRVIMATSGGQPRAELEPEPRLRAMGFRWSEEPYEQSGQVEVKQEPEQQNGWWGTPAFGPEATTSNNEPSWGDWSIPATAPGYASQWEAQWDNRGHVPLPEDNDSEWAPKKPAQPVVVASRAADTGNNRSSEPQKPAWATVASLNSAPGHMALPTKPAAMAAAMKKGIAPKHLSGQAAPIPFKVGSKAQSIINAGPYLPKGPKKVLVNLVAHLVAPRGSATKTAKVSLGTMTTIRKIAQMYARTHKDNVMLAASENLNMNPVFELSVSKTEGGPVTCYMIEADKRLDDYDFGTEFWLSVVYSFRPAGNSKKH</sequence>
<gene>
    <name evidence="2" type="ORF">Dda_5321</name>
</gene>
<feature type="region of interest" description="Disordered" evidence="1">
    <location>
        <begin position="908"/>
        <end position="1133"/>
    </location>
</feature>
<feature type="region of interest" description="Disordered" evidence="1">
    <location>
        <begin position="266"/>
        <end position="313"/>
    </location>
</feature>
<feature type="compositionally biased region" description="Polar residues" evidence="1">
    <location>
        <begin position="1058"/>
        <end position="1068"/>
    </location>
</feature>
<protein>
    <submittedName>
        <fullName evidence="2">Uncharacterized protein</fullName>
    </submittedName>
</protein>
<feature type="compositionally biased region" description="Low complexity" evidence="1">
    <location>
        <begin position="1025"/>
        <end position="1034"/>
    </location>
</feature>
<evidence type="ECO:0000256" key="1">
    <source>
        <dbReference type="SAM" id="MobiDB-lite"/>
    </source>
</evidence>
<feature type="compositionally biased region" description="Basic and acidic residues" evidence="1">
    <location>
        <begin position="1069"/>
        <end position="1081"/>
    </location>
</feature>
<organism evidence="2 3">
    <name type="scientific">Drechslerella dactyloides</name>
    <name type="common">Nematode-trapping fungus</name>
    <name type="synonym">Arthrobotrys dactyloides</name>
    <dbReference type="NCBI Taxonomy" id="74499"/>
    <lineage>
        <taxon>Eukaryota</taxon>
        <taxon>Fungi</taxon>
        <taxon>Dikarya</taxon>
        <taxon>Ascomycota</taxon>
        <taxon>Pezizomycotina</taxon>
        <taxon>Orbiliomycetes</taxon>
        <taxon>Orbiliales</taxon>
        <taxon>Orbiliaceae</taxon>
        <taxon>Drechslerella</taxon>
    </lineage>
</organism>
<dbReference type="Proteomes" id="UP001221413">
    <property type="component" value="Unassembled WGS sequence"/>
</dbReference>
<keyword evidence="3" id="KW-1185">Reference proteome</keyword>
<feature type="compositionally biased region" description="Basic and acidic residues" evidence="1">
    <location>
        <begin position="1114"/>
        <end position="1123"/>
    </location>
</feature>
<reference evidence="2" key="1">
    <citation type="submission" date="2023-01" db="EMBL/GenBank/DDBJ databases">
        <title>The chitinases involved in constricting ring structure development in the nematode-trapping fungus Drechslerella dactyloides.</title>
        <authorList>
            <person name="Wang R."/>
            <person name="Zhang L."/>
            <person name="Tang P."/>
            <person name="Li S."/>
            <person name="Liang L."/>
        </authorList>
    </citation>
    <scope>NUCLEOTIDE SEQUENCE</scope>
    <source>
        <strain evidence="2">YMF1.00031</strain>
    </source>
</reference>
<feature type="region of interest" description="Disordered" evidence="1">
    <location>
        <begin position="621"/>
        <end position="645"/>
    </location>
</feature>
<evidence type="ECO:0000313" key="2">
    <source>
        <dbReference type="EMBL" id="KAJ6259683.1"/>
    </source>
</evidence>
<feature type="compositionally biased region" description="Basic residues" evidence="1">
    <location>
        <begin position="275"/>
        <end position="284"/>
    </location>
</feature>